<dbReference type="Gene3D" id="3.40.50.720">
    <property type="entry name" value="NAD(P)-binding Rossmann-like Domain"/>
    <property type="match status" value="1"/>
</dbReference>
<dbReference type="EMBL" id="JAVRRL010000045">
    <property type="protein sequence ID" value="KAK5110813.1"/>
    <property type="molecule type" value="Genomic_DNA"/>
</dbReference>
<dbReference type="AlphaFoldDB" id="A0AAN7TGT3"/>
<dbReference type="InterPro" id="IPR036291">
    <property type="entry name" value="NAD(P)-bd_dom_sf"/>
</dbReference>
<comment type="similarity">
    <text evidence="1">Belongs to the short-chain dehydrogenases/reductases (SDR) family.</text>
</comment>
<dbReference type="PANTHER" id="PTHR44229">
    <property type="entry name" value="15-HYDROXYPROSTAGLANDIN DEHYDROGENASE [NAD(+)]"/>
    <property type="match status" value="1"/>
</dbReference>
<keyword evidence="2" id="KW-0560">Oxidoreductase</keyword>
<dbReference type="PANTHER" id="PTHR44229:SF4">
    <property type="entry name" value="15-HYDROXYPROSTAGLANDIN DEHYDROGENASE [NAD(+)]"/>
    <property type="match status" value="1"/>
</dbReference>
<dbReference type="Pfam" id="PF00106">
    <property type="entry name" value="adh_short"/>
    <property type="match status" value="1"/>
</dbReference>
<dbReference type="Proteomes" id="UP001310890">
    <property type="component" value="Unassembled WGS sequence"/>
</dbReference>
<dbReference type="Gene3D" id="1.25.40.20">
    <property type="entry name" value="Ankyrin repeat-containing domain"/>
    <property type="match status" value="1"/>
</dbReference>
<proteinExistence type="inferred from homology"/>
<comment type="caution">
    <text evidence="3">The sequence shown here is derived from an EMBL/GenBank/DDBJ whole genome shotgun (WGS) entry which is preliminary data.</text>
</comment>
<dbReference type="PRINTS" id="PR00081">
    <property type="entry name" value="GDHRDH"/>
</dbReference>
<evidence type="ECO:0000313" key="4">
    <source>
        <dbReference type="Proteomes" id="UP001310890"/>
    </source>
</evidence>
<dbReference type="GO" id="GO:0005737">
    <property type="term" value="C:cytoplasm"/>
    <property type="evidence" value="ECO:0007669"/>
    <property type="project" value="TreeGrafter"/>
</dbReference>
<protein>
    <submittedName>
        <fullName evidence="3">Uncharacterized protein</fullName>
    </submittedName>
</protein>
<evidence type="ECO:0000256" key="2">
    <source>
        <dbReference type="ARBA" id="ARBA00023002"/>
    </source>
</evidence>
<dbReference type="SUPFAM" id="SSF48403">
    <property type="entry name" value="Ankyrin repeat"/>
    <property type="match status" value="1"/>
</dbReference>
<evidence type="ECO:0000256" key="1">
    <source>
        <dbReference type="ARBA" id="ARBA00006484"/>
    </source>
</evidence>
<dbReference type="GO" id="GO:0016616">
    <property type="term" value="F:oxidoreductase activity, acting on the CH-OH group of donors, NAD or NADP as acceptor"/>
    <property type="evidence" value="ECO:0007669"/>
    <property type="project" value="TreeGrafter"/>
</dbReference>
<dbReference type="InterPro" id="IPR002347">
    <property type="entry name" value="SDR_fam"/>
</dbReference>
<organism evidence="3 4">
    <name type="scientific">Meristemomyces frigidus</name>
    <dbReference type="NCBI Taxonomy" id="1508187"/>
    <lineage>
        <taxon>Eukaryota</taxon>
        <taxon>Fungi</taxon>
        <taxon>Dikarya</taxon>
        <taxon>Ascomycota</taxon>
        <taxon>Pezizomycotina</taxon>
        <taxon>Dothideomycetes</taxon>
        <taxon>Dothideomycetidae</taxon>
        <taxon>Mycosphaerellales</taxon>
        <taxon>Teratosphaeriaceae</taxon>
        <taxon>Meristemomyces</taxon>
    </lineage>
</organism>
<dbReference type="SUPFAM" id="SSF51735">
    <property type="entry name" value="NAD(P)-binding Rossmann-fold domains"/>
    <property type="match status" value="1"/>
</dbReference>
<dbReference type="InterPro" id="IPR036770">
    <property type="entry name" value="Ankyrin_rpt-contain_sf"/>
</dbReference>
<reference evidence="3" key="1">
    <citation type="submission" date="2023-08" db="EMBL/GenBank/DDBJ databases">
        <title>Black Yeasts Isolated from many extreme environments.</title>
        <authorList>
            <person name="Coleine C."/>
            <person name="Stajich J.E."/>
            <person name="Selbmann L."/>
        </authorList>
    </citation>
    <scope>NUCLEOTIDE SEQUENCE</scope>
    <source>
        <strain evidence="3">CCFEE 5401</strain>
    </source>
</reference>
<gene>
    <name evidence="3" type="ORF">LTR62_005524</name>
</gene>
<sequence length="462" mass="50392">MPVKEAICTGYVPNFQAFLRHPRDVNEPVELDGPSALGHAVKDRHLASRLLASSADLNAGVEYDIPLSRAALIGGVEMIEMLLPHGDDVNRGQVLHWVLERREDTCEVLTMLLKRGASPNELEFEEKSSKSYFEHGADADKKDTSGETGRVMAAELGLDHILTIDDVTEEENHTKPTQTLGINLAFVGQAHKAGARVLIADLQLTPEAEQLVKTSSGKIAFTQCDVSNWSNLKSLPSEVTKAFGPDAVADIWIAGAGVFEPKWSSWLGDTEEAHYKQISINTEHPMKLTRIAMRSCLGANKPGVCLIVASGAGITGAYGCPVYCASKHACVGFTKSMAQADRDEGFKVVCILPGMVSTPLWTGQEAQDVHKQFSFTENVCITAEEVAEGMMEMVTQGKYGGGSLMEIRKGDLRNVLESREAYRVDEGSSPEMKAWVDECYRPIREVFKKERGVKKSGANGVH</sequence>
<accession>A0AAN7TGT3</accession>
<evidence type="ECO:0000313" key="3">
    <source>
        <dbReference type="EMBL" id="KAK5110813.1"/>
    </source>
</evidence>
<name>A0AAN7TGT3_9PEZI</name>